<name>A0A328ARG8_9CAUL</name>
<dbReference type="Proteomes" id="UP000249725">
    <property type="component" value="Unassembled WGS sequence"/>
</dbReference>
<feature type="region of interest" description="Disordered" evidence="1">
    <location>
        <begin position="55"/>
        <end position="76"/>
    </location>
</feature>
<organism evidence="3 4">
    <name type="scientific">Phenylobacterium deserti</name>
    <dbReference type="NCBI Taxonomy" id="1914756"/>
    <lineage>
        <taxon>Bacteria</taxon>
        <taxon>Pseudomonadati</taxon>
        <taxon>Pseudomonadota</taxon>
        <taxon>Alphaproteobacteria</taxon>
        <taxon>Caulobacterales</taxon>
        <taxon>Caulobacteraceae</taxon>
        <taxon>Phenylobacterium</taxon>
    </lineage>
</organism>
<feature type="signal peptide" evidence="2">
    <location>
        <begin position="1"/>
        <end position="18"/>
    </location>
</feature>
<dbReference type="RefSeq" id="WP_111513591.1">
    <property type="nucleotide sequence ID" value="NZ_QFYR01000001.1"/>
</dbReference>
<evidence type="ECO:0000256" key="1">
    <source>
        <dbReference type="SAM" id="MobiDB-lite"/>
    </source>
</evidence>
<evidence type="ECO:0000256" key="2">
    <source>
        <dbReference type="SAM" id="SignalP"/>
    </source>
</evidence>
<feature type="chain" id="PRO_5016405746" evidence="2">
    <location>
        <begin position="19"/>
        <end position="125"/>
    </location>
</feature>
<comment type="caution">
    <text evidence="3">The sequence shown here is derived from an EMBL/GenBank/DDBJ whole genome shotgun (WGS) entry which is preliminary data.</text>
</comment>
<protein>
    <submittedName>
        <fullName evidence="3">Uncharacterized protein</fullName>
    </submittedName>
</protein>
<evidence type="ECO:0000313" key="4">
    <source>
        <dbReference type="Proteomes" id="UP000249725"/>
    </source>
</evidence>
<accession>A0A328ARG8</accession>
<dbReference type="EMBL" id="QFYR01000001">
    <property type="protein sequence ID" value="RAK57139.1"/>
    <property type="molecule type" value="Genomic_DNA"/>
</dbReference>
<keyword evidence="4" id="KW-1185">Reference proteome</keyword>
<keyword evidence="2" id="KW-0732">Signal</keyword>
<proteinExistence type="predicted"/>
<dbReference type="OrthoDB" id="5489750at2"/>
<evidence type="ECO:0000313" key="3">
    <source>
        <dbReference type="EMBL" id="RAK57139.1"/>
    </source>
</evidence>
<reference evidence="4" key="1">
    <citation type="submission" date="2018-05" db="EMBL/GenBank/DDBJ databases">
        <authorList>
            <person name="Li X."/>
        </authorList>
    </citation>
    <scope>NUCLEOTIDE SEQUENCE [LARGE SCALE GENOMIC DNA]</scope>
    <source>
        <strain evidence="4">YIM 73061</strain>
    </source>
</reference>
<dbReference type="PROSITE" id="PS51257">
    <property type="entry name" value="PROKAR_LIPOPROTEIN"/>
    <property type="match status" value="1"/>
</dbReference>
<sequence length="125" mass="13214">MRRIIALAALALSGAAAGCQTPMPPQVDARIDARGTEPFWAVRVRDAQVTLIRPEQPDLSAPAQRRTEGGASVWSGRTADGRTLTLRVWPQACSDGMSDLAYPMAAEVSLTGREVLKGCAAPARG</sequence>
<dbReference type="AlphaFoldDB" id="A0A328ARG8"/>
<gene>
    <name evidence="3" type="ORF">DJ018_04060</name>
</gene>